<comment type="caution">
    <text evidence="2">The sequence shown here is derived from an EMBL/GenBank/DDBJ whole genome shotgun (WGS) entry which is preliminary data.</text>
</comment>
<name>A0AAD8VBK6_9PEZI</name>
<gene>
    <name evidence="2" type="ORF">LY79DRAFT_207894</name>
</gene>
<dbReference type="AlphaFoldDB" id="A0AAD8VBK6"/>
<keyword evidence="3" id="KW-1185">Reference proteome</keyword>
<reference evidence="2" key="1">
    <citation type="submission" date="2021-06" db="EMBL/GenBank/DDBJ databases">
        <title>Comparative genomics, transcriptomics and evolutionary studies reveal genomic signatures of adaptation to plant cell wall in hemibiotrophic fungi.</title>
        <authorList>
            <consortium name="DOE Joint Genome Institute"/>
            <person name="Baroncelli R."/>
            <person name="Diaz J.F."/>
            <person name="Benocci T."/>
            <person name="Peng M."/>
            <person name="Battaglia E."/>
            <person name="Haridas S."/>
            <person name="Andreopoulos W."/>
            <person name="Labutti K."/>
            <person name="Pangilinan J."/>
            <person name="Floch G.L."/>
            <person name="Makela M.R."/>
            <person name="Henrissat B."/>
            <person name="Grigoriev I.V."/>
            <person name="Crouch J.A."/>
            <person name="De Vries R.P."/>
            <person name="Sukno S.A."/>
            <person name="Thon M.R."/>
        </authorList>
    </citation>
    <scope>NUCLEOTIDE SEQUENCE</scope>
    <source>
        <strain evidence="2">CBS 125086</strain>
    </source>
</reference>
<sequence length="164" mass="17510">MFLLVEVCRGGQVVGRPRCRRALHSLELGNVRCLWISSRTRASSSCGSAASVRDSNCTRNRPPGTMALGVAAHGHPLVLRTTNMLDSRDGGHSVVGPTHLSLVPFLGKAAGGIMLESLFLVLMNASAKAGLVEAPGEAQHSREQKKGPKTTNPPRIRIKRGWLA</sequence>
<proteinExistence type="predicted"/>
<dbReference type="Proteomes" id="UP001230504">
    <property type="component" value="Unassembled WGS sequence"/>
</dbReference>
<evidence type="ECO:0000313" key="3">
    <source>
        <dbReference type="Proteomes" id="UP001230504"/>
    </source>
</evidence>
<dbReference type="RefSeq" id="XP_060419753.1">
    <property type="nucleotide sequence ID" value="XM_060551514.1"/>
</dbReference>
<dbReference type="EMBL" id="JAHLJV010000003">
    <property type="protein sequence ID" value="KAK1599091.1"/>
    <property type="molecule type" value="Genomic_DNA"/>
</dbReference>
<accession>A0AAD8VBK6</accession>
<evidence type="ECO:0000256" key="1">
    <source>
        <dbReference type="SAM" id="MobiDB-lite"/>
    </source>
</evidence>
<evidence type="ECO:0000313" key="2">
    <source>
        <dbReference type="EMBL" id="KAK1599091.1"/>
    </source>
</evidence>
<organism evidence="2 3">
    <name type="scientific">Colletotrichum navitas</name>
    <dbReference type="NCBI Taxonomy" id="681940"/>
    <lineage>
        <taxon>Eukaryota</taxon>
        <taxon>Fungi</taxon>
        <taxon>Dikarya</taxon>
        <taxon>Ascomycota</taxon>
        <taxon>Pezizomycotina</taxon>
        <taxon>Sordariomycetes</taxon>
        <taxon>Hypocreomycetidae</taxon>
        <taxon>Glomerellales</taxon>
        <taxon>Glomerellaceae</taxon>
        <taxon>Colletotrichum</taxon>
        <taxon>Colletotrichum graminicola species complex</taxon>
    </lineage>
</organism>
<protein>
    <submittedName>
        <fullName evidence="2">Uncharacterized protein</fullName>
    </submittedName>
</protein>
<dbReference type="GeneID" id="85435754"/>
<feature type="region of interest" description="Disordered" evidence="1">
    <location>
        <begin position="134"/>
        <end position="164"/>
    </location>
</feature>